<reference evidence="1 2" key="1">
    <citation type="journal article" date="2013" name="BMC Genomics">
        <title>Genomics-driven discovery of the pneumocandin biosynthetic gene cluster in the fungus Glarea lozoyensis.</title>
        <authorList>
            <person name="Chen L."/>
            <person name="Yue Q."/>
            <person name="Zhang X."/>
            <person name="Xiang M."/>
            <person name="Wang C."/>
            <person name="Li S."/>
            <person name="Che Y."/>
            <person name="Ortiz-Lopez F.J."/>
            <person name="Bills G.F."/>
            <person name="Liu X."/>
            <person name="An Z."/>
        </authorList>
    </citation>
    <scope>NUCLEOTIDE SEQUENCE [LARGE SCALE GENOMIC DNA]</scope>
    <source>
        <strain evidence="2">ATCC 20868 / MF5171</strain>
    </source>
</reference>
<protein>
    <submittedName>
        <fullName evidence="1">Uncharacterized protein</fullName>
    </submittedName>
</protein>
<dbReference type="RefSeq" id="XP_008084005.1">
    <property type="nucleotide sequence ID" value="XM_008085814.1"/>
</dbReference>
<proteinExistence type="predicted"/>
<evidence type="ECO:0000313" key="1">
    <source>
        <dbReference type="EMBL" id="EPE29896.1"/>
    </source>
</evidence>
<dbReference type="Proteomes" id="UP000016922">
    <property type="component" value="Unassembled WGS sequence"/>
</dbReference>
<dbReference type="HOGENOM" id="CLU_2049910_0_0_1"/>
<name>S3DD30_GLAL2</name>
<dbReference type="EMBL" id="KE145367">
    <property type="protein sequence ID" value="EPE29896.1"/>
    <property type="molecule type" value="Genomic_DNA"/>
</dbReference>
<evidence type="ECO:0000313" key="2">
    <source>
        <dbReference type="Proteomes" id="UP000016922"/>
    </source>
</evidence>
<dbReference type="GeneID" id="19460114"/>
<organism evidence="1 2">
    <name type="scientific">Glarea lozoyensis (strain ATCC 20868 / MF5171)</name>
    <dbReference type="NCBI Taxonomy" id="1116229"/>
    <lineage>
        <taxon>Eukaryota</taxon>
        <taxon>Fungi</taxon>
        <taxon>Dikarya</taxon>
        <taxon>Ascomycota</taxon>
        <taxon>Pezizomycotina</taxon>
        <taxon>Leotiomycetes</taxon>
        <taxon>Helotiales</taxon>
        <taxon>Helotiaceae</taxon>
        <taxon>Glarea</taxon>
    </lineage>
</organism>
<dbReference type="AlphaFoldDB" id="S3DD30"/>
<accession>S3DD30</accession>
<dbReference type="KEGG" id="glz:GLAREA_01056"/>
<sequence length="120" mass="13548">MRPSPLTNTHFHISRDCGGKRTSCEATTASLQSQIKGEYAQKEILRGYAPTVGQLHGGRLFTSALLKIAEESEQPLSQGLHLYDRRLKENILRRKFFEAVLRRSVGLTNVNLSPLHFSRL</sequence>
<keyword evidence="2" id="KW-1185">Reference proteome</keyword>
<gene>
    <name evidence="1" type="ORF">GLAREA_01056</name>
</gene>